<proteinExistence type="predicted"/>
<accession>D6SMZ4</accession>
<dbReference type="EMBL" id="ACJN02000001">
    <property type="protein sequence ID" value="EFI36055.1"/>
    <property type="molecule type" value="Genomic_DNA"/>
</dbReference>
<sequence>MTHRLSKSKILSGIQCPKRLWLEIHRPDLIEYDPNTLARMQTGHKVGEIACQYLAPGGVYVGLENGFGHALKLTRDHLDFSDLPIYEATFVHDQVLIRSDIVVPTGTGLKVIEVKSSTSVKDYHIWDCAVQAWVMQGAGRPVQNIEVAVIDSSFVYPGKGDYQGLLKTENVTKTAFEMRTQVEDWVRQFLKTLQGSTPDIEMGEHCRSPFECPFMEFCLPADRPAYPLECLPRIKSQLLQDLKQEGFEDIRDIPDGRLANPTQERVRRVTQSGEEELLLEADCSHEKFSYPRYFLDFETAQFAVPVWKGTRPYQQLPFQWSCHVQDRPDNLRHMEFLDLSGEPPMRDFAESLVSSCQELGPIFVYGSFEKTVLHGLIQHMPDLAHSLQALSDRIVDLLPIIRQCYYHPEMRGSWSLKAVLPCIAPELDYTVLPGIQDGGQAQEAYAEAIHPDTTPERIEEIRKGLAAYCEMDTLALVKIVEKLGR</sequence>
<organism evidence="2 3">
    <name type="scientific">Desulfonatronospira thiodismutans ASO3-1</name>
    <dbReference type="NCBI Taxonomy" id="555779"/>
    <lineage>
        <taxon>Bacteria</taxon>
        <taxon>Pseudomonadati</taxon>
        <taxon>Thermodesulfobacteriota</taxon>
        <taxon>Desulfovibrionia</taxon>
        <taxon>Desulfovibrionales</taxon>
        <taxon>Desulfonatronovibrionaceae</taxon>
        <taxon>Desulfonatronospira</taxon>
    </lineage>
</organism>
<dbReference type="Pfam" id="PF11074">
    <property type="entry name" value="DUF2779"/>
    <property type="match status" value="1"/>
</dbReference>
<gene>
    <name evidence="2" type="ORF">Dthio_PD3499</name>
</gene>
<dbReference type="Proteomes" id="UP000005496">
    <property type="component" value="Unassembled WGS sequence"/>
</dbReference>
<evidence type="ECO:0000313" key="3">
    <source>
        <dbReference type="Proteomes" id="UP000005496"/>
    </source>
</evidence>
<feature type="domain" description="DUF2779" evidence="1">
    <location>
        <begin position="293"/>
        <end position="415"/>
    </location>
</feature>
<dbReference type="eggNOG" id="COG2251">
    <property type="taxonomic scope" value="Bacteria"/>
</dbReference>
<dbReference type="AlphaFoldDB" id="D6SMZ4"/>
<name>D6SMZ4_9BACT</name>
<dbReference type="InterPro" id="IPR021301">
    <property type="entry name" value="DUF2779"/>
</dbReference>
<evidence type="ECO:0000313" key="2">
    <source>
        <dbReference type="EMBL" id="EFI36055.1"/>
    </source>
</evidence>
<keyword evidence="3" id="KW-1185">Reference proteome</keyword>
<dbReference type="OrthoDB" id="9783873at2"/>
<protein>
    <recommendedName>
        <fullName evidence="1">DUF2779 domain-containing protein</fullName>
    </recommendedName>
</protein>
<evidence type="ECO:0000259" key="1">
    <source>
        <dbReference type="Pfam" id="PF11074"/>
    </source>
</evidence>
<comment type="caution">
    <text evidence="2">The sequence shown here is derived from an EMBL/GenBank/DDBJ whole genome shotgun (WGS) entry which is preliminary data.</text>
</comment>
<reference evidence="2" key="1">
    <citation type="submission" date="2010-05" db="EMBL/GenBank/DDBJ databases">
        <title>The draft genome of Desulfonatronospira thiodismutans ASO3-1.</title>
        <authorList>
            <consortium name="US DOE Joint Genome Institute (JGI-PGF)"/>
            <person name="Lucas S."/>
            <person name="Copeland A."/>
            <person name="Lapidus A."/>
            <person name="Cheng J.-F."/>
            <person name="Bruce D."/>
            <person name="Goodwin L."/>
            <person name="Pitluck S."/>
            <person name="Chertkov O."/>
            <person name="Brettin T."/>
            <person name="Detter J.C."/>
            <person name="Han C."/>
            <person name="Land M.L."/>
            <person name="Hauser L."/>
            <person name="Kyrpides N."/>
            <person name="Mikhailova N."/>
            <person name="Muyzer G."/>
            <person name="Woyke T."/>
        </authorList>
    </citation>
    <scope>NUCLEOTIDE SEQUENCE [LARGE SCALE GENOMIC DNA]</scope>
    <source>
        <strain evidence="2">ASO3-1</strain>
    </source>
</reference>